<evidence type="ECO:0000313" key="3">
    <source>
        <dbReference type="Proteomes" id="UP000631181"/>
    </source>
</evidence>
<dbReference type="EMBL" id="WIWV01000087">
    <property type="protein sequence ID" value="KAF7714372.1"/>
    <property type="molecule type" value="Genomic_DNA"/>
</dbReference>
<dbReference type="Proteomes" id="UP000631181">
    <property type="component" value="Unassembled WGS sequence"/>
</dbReference>
<evidence type="ECO:0008006" key="4">
    <source>
        <dbReference type="Google" id="ProtNLM"/>
    </source>
</evidence>
<dbReference type="InterPro" id="IPR011990">
    <property type="entry name" value="TPR-like_helical_dom_sf"/>
</dbReference>
<feature type="compositionally biased region" description="Low complexity" evidence="1">
    <location>
        <begin position="17"/>
        <end position="33"/>
    </location>
</feature>
<dbReference type="SMART" id="SM00671">
    <property type="entry name" value="SEL1"/>
    <property type="match status" value="3"/>
</dbReference>
<dbReference type="OrthoDB" id="2148946at2759"/>
<proteinExistence type="predicted"/>
<evidence type="ECO:0000256" key="1">
    <source>
        <dbReference type="SAM" id="MobiDB-lite"/>
    </source>
</evidence>
<dbReference type="Gene3D" id="1.25.40.10">
    <property type="entry name" value="Tetratricopeptide repeat domain"/>
    <property type="match status" value="1"/>
</dbReference>
<name>A0A8J8WGE8_9EURO</name>
<feature type="compositionally biased region" description="Low complexity" evidence="1">
    <location>
        <begin position="186"/>
        <end position="196"/>
    </location>
</feature>
<reference evidence="2" key="1">
    <citation type="journal article" date="2020" name="Front. Microbiol.">
        <title>Gene regulatory networks of Penicillium echinulatum 2HH and Penicillium oxalicum 114-2 inferred by a computational biology approach.</title>
        <authorList>
            <person name="Lenz A.R."/>
            <person name="Galan-Vasquez E."/>
            <person name="Balbinot E."/>
            <person name="De Abreu F.P."/>
            <person name="De Oliveira N.S."/>
            <person name="Da Rosa L.O."/>
            <person name="De Avila E Silva S."/>
            <person name="Camassola M."/>
            <person name="Dillon A.J.P."/>
            <person name="Perez-Rueda E."/>
        </authorList>
    </citation>
    <scope>NUCLEOTIDE SEQUENCE</scope>
    <source>
        <strain evidence="2">S1M29</strain>
    </source>
</reference>
<dbReference type="PANTHER" id="PTHR43628">
    <property type="entry name" value="ACTIVATOR OF C KINASE PROTEIN 1-RELATED"/>
    <property type="match status" value="1"/>
</dbReference>
<gene>
    <name evidence="2" type="ORF">PECM_008426</name>
</gene>
<sequence>MPSLRNVLHRRNTLTEKSLQSAAGSGKSQGGRSSPPPPPPPEITFLRTDTFGQEEIIPPSREKHASTEALTAESPLESPTTSRRSFFLPKSNSSQSLSTPSPPRSRERRLSNLLHRNSRRVSQESSTNIPEGLPQIEDDQAVDKQEREAQWEKRATVLVQNNPHFGQIPASPVYSQGDLVVPDAGSSRSRSSSQSRVGDHQDDVNIQEAIRLHEEGDLERSTTMFGQLADPNGHNNALSQVLYGLALRHGWGCTKDETRAVEYLSAAATNSAAVESEALRAGMKKGGNAKGELVLAIFELANCFRMGWGVKRDPAAARQYYETAANLGDTDAMDHAAWCYLEGFGGKKDKFKAAKYYRLAEENGNPTVGNSWIWKDKYNPK</sequence>
<dbReference type="Pfam" id="PF08238">
    <property type="entry name" value="Sel1"/>
    <property type="match status" value="3"/>
</dbReference>
<dbReference type="SUPFAM" id="SSF81901">
    <property type="entry name" value="HCP-like"/>
    <property type="match status" value="1"/>
</dbReference>
<protein>
    <recommendedName>
        <fullName evidence="4">HCP-like protein</fullName>
    </recommendedName>
</protein>
<feature type="region of interest" description="Disordered" evidence="1">
    <location>
        <begin position="1"/>
        <end position="149"/>
    </location>
</feature>
<dbReference type="AlphaFoldDB" id="A0A8J8WGE8"/>
<keyword evidence="3" id="KW-1185">Reference proteome</keyword>
<feature type="region of interest" description="Disordered" evidence="1">
    <location>
        <begin position="162"/>
        <end position="203"/>
    </location>
</feature>
<dbReference type="InterPro" id="IPR006597">
    <property type="entry name" value="Sel1-like"/>
</dbReference>
<feature type="compositionally biased region" description="Low complexity" evidence="1">
    <location>
        <begin position="88"/>
        <end position="99"/>
    </location>
</feature>
<comment type="caution">
    <text evidence="2">The sequence shown here is derived from an EMBL/GenBank/DDBJ whole genome shotgun (WGS) entry which is preliminary data.</text>
</comment>
<evidence type="ECO:0000313" key="2">
    <source>
        <dbReference type="EMBL" id="KAF7714372.1"/>
    </source>
</evidence>
<accession>A0A8J8WGE8</accession>
<dbReference type="InterPro" id="IPR052945">
    <property type="entry name" value="Mitotic_Regulator"/>
</dbReference>
<dbReference type="GO" id="GO:0032153">
    <property type="term" value="C:cell division site"/>
    <property type="evidence" value="ECO:0007669"/>
    <property type="project" value="TreeGrafter"/>
</dbReference>
<dbReference type="GO" id="GO:0010972">
    <property type="term" value="P:negative regulation of G2/M transition of mitotic cell cycle"/>
    <property type="evidence" value="ECO:0007669"/>
    <property type="project" value="TreeGrafter"/>
</dbReference>
<dbReference type="PANTHER" id="PTHR43628:SF1">
    <property type="entry name" value="CHITIN SYNTHASE REGULATORY FACTOR 2-RELATED"/>
    <property type="match status" value="1"/>
</dbReference>
<organism evidence="2 3">
    <name type="scientific">Penicillium ucsense</name>
    <dbReference type="NCBI Taxonomy" id="2839758"/>
    <lineage>
        <taxon>Eukaryota</taxon>
        <taxon>Fungi</taxon>
        <taxon>Dikarya</taxon>
        <taxon>Ascomycota</taxon>
        <taxon>Pezizomycotina</taxon>
        <taxon>Eurotiomycetes</taxon>
        <taxon>Eurotiomycetidae</taxon>
        <taxon>Eurotiales</taxon>
        <taxon>Aspergillaceae</taxon>
        <taxon>Penicillium</taxon>
    </lineage>
</organism>